<protein>
    <submittedName>
        <fullName evidence="2">Uncharacterized protein</fullName>
    </submittedName>
</protein>
<dbReference type="AlphaFoldDB" id="A0A5M6J1B5"/>
<feature type="transmembrane region" description="Helical" evidence="1">
    <location>
        <begin position="7"/>
        <end position="33"/>
    </location>
</feature>
<evidence type="ECO:0000313" key="3">
    <source>
        <dbReference type="Proteomes" id="UP000325255"/>
    </source>
</evidence>
<dbReference type="RefSeq" id="WP_150038776.1">
    <property type="nucleotide sequence ID" value="NZ_OW485601.1"/>
</dbReference>
<keyword evidence="1" id="KW-1133">Transmembrane helix</keyword>
<dbReference type="EMBL" id="VWPK01000002">
    <property type="protein sequence ID" value="KAA5614301.1"/>
    <property type="molecule type" value="Genomic_DNA"/>
</dbReference>
<name>A0A5M6J1B5_9PROT</name>
<feature type="transmembrane region" description="Helical" evidence="1">
    <location>
        <begin position="39"/>
        <end position="59"/>
    </location>
</feature>
<comment type="caution">
    <text evidence="2">The sequence shown here is derived from an EMBL/GenBank/DDBJ whole genome shotgun (WGS) entry which is preliminary data.</text>
</comment>
<reference evidence="2 3" key="1">
    <citation type="submission" date="2019-09" db="EMBL/GenBank/DDBJ databases">
        <title>Genome sequence of Rhodovastum atsumiense, a diverse member of the Acetobacteraceae family of non-sulfur purple photosynthetic bacteria.</title>
        <authorList>
            <person name="Meyer T."/>
            <person name="Kyndt J."/>
        </authorList>
    </citation>
    <scope>NUCLEOTIDE SEQUENCE [LARGE SCALE GENOMIC DNA]</scope>
    <source>
        <strain evidence="2 3">DSM 21279</strain>
    </source>
</reference>
<accession>A0A5M6J1B5</accession>
<organism evidence="2 3">
    <name type="scientific">Rhodovastum atsumiense</name>
    <dbReference type="NCBI Taxonomy" id="504468"/>
    <lineage>
        <taxon>Bacteria</taxon>
        <taxon>Pseudomonadati</taxon>
        <taxon>Pseudomonadota</taxon>
        <taxon>Alphaproteobacteria</taxon>
        <taxon>Acetobacterales</taxon>
        <taxon>Acetobacteraceae</taxon>
        <taxon>Rhodovastum</taxon>
    </lineage>
</organism>
<sequence length="69" mass="6960">MISRGDILMLGISAGVSGALIGGLMLFAGMVLITSGANVGWLLLLPAAPCGAVIGWLMGRRLAAQLPPQ</sequence>
<keyword evidence="1" id="KW-0812">Transmembrane</keyword>
<keyword evidence="1" id="KW-0472">Membrane</keyword>
<keyword evidence="3" id="KW-1185">Reference proteome</keyword>
<proteinExistence type="predicted"/>
<evidence type="ECO:0000313" key="2">
    <source>
        <dbReference type="EMBL" id="KAA5614301.1"/>
    </source>
</evidence>
<evidence type="ECO:0000256" key="1">
    <source>
        <dbReference type="SAM" id="Phobius"/>
    </source>
</evidence>
<gene>
    <name evidence="2" type="ORF">F1189_01515</name>
</gene>
<dbReference type="Proteomes" id="UP000325255">
    <property type="component" value="Unassembled WGS sequence"/>
</dbReference>
<dbReference type="OrthoDB" id="7285377at2"/>